<keyword evidence="2" id="KW-1185">Reference proteome</keyword>
<evidence type="ECO:0000313" key="2">
    <source>
        <dbReference type="Proteomes" id="UP000265768"/>
    </source>
</evidence>
<comment type="caution">
    <text evidence="1">The sequence shown here is derived from an EMBL/GenBank/DDBJ whole genome shotgun (WGS) entry which is preliminary data.</text>
</comment>
<protein>
    <submittedName>
        <fullName evidence="1">Uncharacterized protein</fullName>
    </submittedName>
</protein>
<accession>A0A3A4A535</accession>
<dbReference type="Pfam" id="PF19760">
    <property type="entry name" value="DUF6247"/>
    <property type="match status" value="1"/>
</dbReference>
<dbReference type="InterPro" id="IPR046214">
    <property type="entry name" value="DUF6247"/>
</dbReference>
<name>A0A3A4A535_9ACTN</name>
<dbReference type="OrthoDB" id="3480280at2"/>
<sequence length="96" mass="10686">MTAQPVHSADPDPDDIGAMLSGDDRARFWAEYHRAVDAAHEPWGYRKLRAMLAEWRLYAIAAAQPDYAARAQAAITGEGFVDEAEAARVTRWPTSR</sequence>
<dbReference type="EMBL" id="QZEY01000017">
    <property type="protein sequence ID" value="RJL23936.1"/>
    <property type="molecule type" value="Genomic_DNA"/>
</dbReference>
<dbReference type="Proteomes" id="UP000265768">
    <property type="component" value="Unassembled WGS sequence"/>
</dbReference>
<evidence type="ECO:0000313" key="1">
    <source>
        <dbReference type="EMBL" id="RJL23936.1"/>
    </source>
</evidence>
<dbReference type="RefSeq" id="WP_119930191.1">
    <property type="nucleotide sequence ID" value="NZ_QZEY01000017.1"/>
</dbReference>
<organism evidence="1 2">
    <name type="scientific">Bailinhaonella thermotolerans</name>
    <dbReference type="NCBI Taxonomy" id="1070861"/>
    <lineage>
        <taxon>Bacteria</taxon>
        <taxon>Bacillati</taxon>
        <taxon>Actinomycetota</taxon>
        <taxon>Actinomycetes</taxon>
        <taxon>Streptosporangiales</taxon>
        <taxon>Streptosporangiaceae</taxon>
        <taxon>Bailinhaonella</taxon>
    </lineage>
</organism>
<reference evidence="1 2" key="1">
    <citation type="submission" date="2018-09" db="EMBL/GenBank/DDBJ databases">
        <title>YIM 75507 draft genome.</title>
        <authorList>
            <person name="Tang S."/>
            <person name="Feng Y."/>
        </authorList>
    </citation>
    <scope>NUCLEOTIDE SEQUENCE [LARGE SCALE GENOMIC DNA]</scope>
    <source>
        <strain evidence="1 2">YIM 75507</strain>
    </source>
</reference>
<gene>
    <name evidence="1" type="ORF">D5H75_31355</name>
</gene>
<dbReference type="AlphaFoldDB" id="A0A3A4A535"/>
<proteinExistence type="predicted"/>